<dbReference type="VEuPathDB" id="VectorBase:ISCI009832"/>
<dbReference type="AlphaFoldDB" id="B7Q247"/>
<feature type="non-terminal residue" evidence="2">
    <location>
        <position position="158"/>
    </location>
</feature>
<evidence type="ECO:0000313" key="4">
    <source>
        <dbReference type="Proteomes" id="UP000001555"/>
    </source>
</evidence>
<name>B7Q247_IXOSC</name>
<dbReference type="VEuPathDB" id="VectorBase:ISCP_030663"/>
<dbReference type="HOGENOM" id="CLU_044348_0_3_1"/>
<dbReference type="Proteomes" id="UP000001555">
    <property type="component" value="Unassembled WGS sequence"/>
</dbReference>
<dbReference type="SMART" id="SM01126">
    <property type="entry name" value="DDE_Tnp_IS1595"/>
    <property type="match status" value="1"/>
</dbReference>
<evidence type="ECO:0000313" key="2">
    <source>
        <dbReference type="EMBL" id="EEC12919.1"/>
    </source>
</evidence>
<protein>
    <recommendedName>
        <fullName evidence="1">ISXO2-like transposase domain-containing protein</fullName>
    </recommendedName>
</protein>
<dbReference type="PANTHER" id="PTHR47163:SF3">
    <property type="entry name" value="PROTEIN CBG18017"/>
    <property type="match status" value="1"/>
</dbReference>
<dbReference type="InterPro" id="IPR053164">
    <property type="entry name" value="IS1016-like_transposase"/>
</dbReference>
<dbReference type="OrthoDB" id="6508542at2759"/>
<reference evidence="3" key="2">
    <citation type="submission" date="2020-05" db="UniProtKB">
        <authorList>
            <consortium name="EnsemblMetazoa"/>
        </authorList>
    </citation>
    <scope>IDENTIFICATION</scope>
    <source>
        <strain evidence="3">wikel</strain>
    </source>
</reference>
<organism>
    <name type="scientific">Ixodes scapularis</name>
    <name type="common">Black-legged tick</name>
    <name type="synonym">Deer tick</name>
    <dbReference type="NCBI Taxonomy" id="6945"/>
    <lineage>
        <taxon>Eukaryota</taxon>
        <taxon>Metazoa</taxon>
        <taxon>Ecdysozoa</taxon>
        <taxon>Arthropoda</taxon>
        <taxon>Chelicerata</taxon>
        <taxon>Arachnida</taxon>
        <taxon>Acari</taxon>
        <taxon>Parasitiformes</taxon>
        <taxon>Ixodida</taxon>
        <taxon>Ixodoidea</taxon>
        <taxon>Ixodidae</taxon>
        <taxon>Ixodinae</taxon>
        <taxon>Ixodes</taxon>
    </lineage>
</organism>
<gene>
    <name evidence="2" type="ORF">IscW_ISCW009832</name>
</gene>
<dbReference type="InterPro" id="IPR024445">
    <property type="entry name" value="Tnp_ISXO2-like"/>
</dbReference>
<sequence length="158" mass="17691">MGNDVLCDWKNFIREAAADELASRPPLGGVSEVVQVDESLFRASGSTTDKGPWIVGLIWESSGELHLFEVKKRDRRTLHTIKVKNVHPGTTVILNKWKGHNGLWTVHNELGHMVLNHLTVNRSENFVDPETGAHTQMIKSAWTALKQDFLKRGKGTSN</sequence>
<dbReference type="PaxDb" id="6945-B7Q247"/>
<dbReference type="PANTHER" id="PTHR47163">
    <property type="entry name" value="DDE_TNP_IS1595 DOMAIN-CONTAINING PROTEIN"/>
    <property type="match status" value="1"/>
</dbReference>
<keyword evidence="4" id="KW-1185">Reference proteome</keyword>
<reference evidence="2 4" key="1">
    <citation type="submission" date="2008-03" db="EMBL/GenBank/DDBJ databases">
        <title>Annotation of Ixodes scapularis.</title>
        <authorList>
            <consortium name="Ixodes scapularis Genome Project Consortium"/>
            <person name="Caler E."/>
            <person name="Hannick L.I."/>
            <person name="Bidwell S."/>
            <person name="Joardar V."/>
            <person name="Thiagarajan M."/>
            <person name="Amedeo P."/>
            <person name="Galinsky K.J."/>
            <person name="Schobel S."/>
            <person name="Inman J."/>
            <person name="Hostetler J."/>
            <person name="Miller J."/>
            <person name="Hammond M."/>
            <person name="Megy K."/>
            <person name="Lawson D."/>
            <person name="Kodira C."/>
            <person name="Sutton G."/>
            <person name="Meyer J."/>
            <person name="Hill C.A."/>
            <person name="Birren B."/>
            <person name="Nene V."/>
            <person name="Collins F."/>
            <person name="Alarcon-Chaidez F."/>
            <person name="Wikel S."/>
            <person name="Strausberg R."/>
        </authorList>
    </citation>
    <scope>NUCLEOTIDE SEQUENCE [LARGE SCALE GENOMIC DNA]</scope>
    <source>
        <strain evidence="4">Wikel</strain>
        <strain evidence="2">Wikel colony</strain>
    </source>
</reference>
<dbReference type="EMBL" id="DS841316">
    <property type="protein sequence ID" value="EEC12919.1"/>
    <property type="molecule type" value="Genomic_DNA"/>
</dbReference>
<evidence type="ECO:0000259" key="1">
    <source>
        <dbReference type="SMART" id="SM01126"/>
    </source>
</evidence>
<dbReference type="EMBL" id="ABJB010846455">
    <property type="status" value="NOT_ANNOTATED_CDS"/>
    <property type="molecule type" value="Genomic_DNA"/>
</dbReference>
<accession>B7Q247</accession>
<dbReference type="VEuPathDB" id="VectorBase:ISCW009832"/>
<dbReference type="EnsemblMetazoa" id="ISCW009832-RA">
    <property type="protein sequence ID" value="ISCW009832-PA"/>
    <property type="gene ID" value="ISCW009832"/>
</dbReference>
<dbReference type="InParanoid" id="B7Q247"/>
<proteinExistence type="predicted"/>
<evidence type="ECO:0000313" key="3">
    <source>
        <dbReference type="EnsemblMetazoa" id="ISCW009832-PA"/>
    </source>
</evidence>
<feature type="domain" description="ISXO2-like transposase" evidence="1">
    <location>
        <begin position="26"/>
        <end position="154"/>
    </location>
</feature>